<protein>
    <recommendedName>
        <fullName evidence="1">Methyltransferase type 11 domain-containing protein</fullName>
    </recommendedName>
</protein>
<dbReference type="AlphaFoldDB" id="A0AAN9P6E5"/>
<dbReference type="Gene3D" id="3.40.50.150">
    <property type="entry name" value="Vaccinia Virus protein VP39"/>
    <property type="match status" value="1"/>
</dbReference>
<dbReference type="Proteomes" id="UP001359559">
    <property type="component" value="Unassembled WGS sequence"/>
</dbReference>
<dbReference type="Pfam" id="PF08241">
    <property type="entry name" value="Methyltransf_11"/>
    <property type="match status" value="1"/>
</dbReference>
<comment type="caution">
    <text evidence="2">The sequence shown here is derived from an EMBL/GenBank/DDBJ whole genome shotgun (WGS) entry which is preliminary data.</text>
</comment>
<dbReference type="PANTHER" id="PTHR45180">
    <property type="entry name" value="OS01G0307686 PROTEIN"/>
    <property type="match status" value="1"/>
</dbReference>
<dbReference type="InterPro" id="IPR029063">
    <property type="entry name" value="SAM-dependent_MTases_sf"/>
</dbReference>
<dbReference type="EMBL" id="JAYKXN010000005">
    <property type="protein sequence ID" value="KAK7286697.1"/>
    <property type="molecule type" value="Genomic_DNA"/>
</dbReference>
<dbReference type="GO" id="GO:0008757">
    <property type="term" value="F:S-adenosylmethionine-dependent methyltransferase activity"/>
    <property type="evidence" value="ECO:0007669"/>
    <property type="project" value="InterPro"/>
</dbReference>
<evidence type="ECO:0000313" key="3">
    <source>
        <dbReference type="Proteomes" id="UP001359559"/>
    </source>
</evidence>
<evidence type="ECO:0000313" key="2">
    <source>
        <dbReference type="EMBL" id="KAK7286697.1"/>
    </source>
</evidence>
<sequence length="261" mass="29802">MATLFVKQAKQYADARPSYPPQLFQFIASKTPSHQLAWDVATGSGQAAKSLAVTYKNIIATDVSEKQLEFATKVPNVRYQHTPPTMTMAELEQKVAPEGTIDLVAIAQGLHWFDLPTFYKQVKWILKKPHGVIAAWCYYLPRVTDAIDTVFDNFYFNDSSPYWDPARRLVDNKYRTIDFPFEPVDGTDHTGPFEFVTETMMDLDDFFTYIRSWSAYQTAKEKGVELLADDVVEKFKVVWGEDGKKVVKFPIYLRIGRAGEA</sequence>
<reference evidence="2 3" key="1">
    <citation type="submission" date="2024-01" db="EMBL/GenBank/DDBJ databases">
        <title>The genomes of 5 underutilized Papilionoideae crops provide insights into root nodulation and disease resistance.</title>
        <authorList>
            <person name="Yuan L."/>
        </authorList>
    </citation>
    <scope>NUCLEOTIDE SEQUENCE [LARGE SCALE GENOMIC DNA]</scope>
    <source>
        <strain evidence="2">LY-2023</strain>
        <tissue evidence="2">Leaf</tissue>
    </source>
</reference>
<keyword evidence="3" id="KW-1185">Reference proteome</keyword>
<proteinExistence type="predicted"/>
<name>A0AAN9P6E5_CLITE</name>
<accession>A0AAN9P6E5</accession>
<feature type="domain" description="Methyltransferase type 11" evidence="1">
    <location>
        <begin position="39"/>
        <end position="128"/>
    </location>
</feature>
<dbReference type="InterPro" id="IPR013216">
    <property type="entry name" value="Methyltransf_11"/>
</dbReference>
<gene>
    <name evidence="2" type="ORF">RJT34_21882</name>
</gene>
<dbReference type="PANTHER" id="PTHR45180:SF1">
    <property type="entry name" value="OS01G0307686 PROTEIN"/>
    <property type="match status" value="1"/>
</dbReference>
<dbReference type="SUPFAM" id="SSF53335">
    <property type="entry name" value="S-adenosyl-L-methionine-dependent methyltransferases"/>
    <property type="match status" value="1"/>
</dbReference>
<organism evidence="2 3">
    <name type="scientific">Clitoria ternatea</name>
    <name type="common">Butterfly pea</name>
    <dbReference type="NCBI Taxonomy" id="43366"/>
    <lineage>
        <taxon>Eukaryota</taxon>
        <taxon>Viridiplantae</taxon>
        <taxon>Streptophyta</taxon>
        <taxon>Embryophyta</taxon>
        <taxon>Tracheophyta</taxon>
        <taxon>Spermatophyta</taxon>
        <taxon>Magnoliopsida</taxon>
        <taxon>eudicotyledons</taxon>
        <taxon>Gunneridae</taxon>
        <taxon>Pentapetalae</taxon>
        <taxon>rosids</taxon>
        <taxon>fabids</taxon>
        <taxon>Fabales</taxon>
        <taxon>Fabaceae</taxon>
        <taxon>Papilionoideae</taxon>
        <taxon>50 kb inversion clade</taxon>
        <taxon>NPAAA clade</taxon>
        <taxon>indigoferoid/millettioid clade</taxon>
        <taxon>Phaseoleae</taxon>
        <taxon>Clitoria</taxon>
    </lineage>
</organism>
<evidence type="ECO:0000259" key="1">
    <source>
        <dbReference type="Pfam" id="PF08241"/>
    </source>
</evidence>